<keyword evidence="2" id="KW-1185">Reference proteome</keyword>
<evidence type="ECO:0000313" key="2">
    <source>
        <dbReference type="Proteomes" id="UP000054477"/>
    </source>
</evidence>
<sequence>MLLGEPIDHVHVHNLSWNPTYLAKLQSLEVQQDSPLSYHDPEFKDLNTKWIHEPGVHLGIRQARRQIIFMMRITAWEEMPPQLRHDTQANLQTLMDWTTCVHVIKNNAAQNRPQGYIDRRKDIHGEDISVKSQKLYGKMYGVGWHQSMESGKTLSYYAPRSCTNETIKQ</sequence>
<dbReference type="Proteomes" id="UP000054477">
    <property type="component" value="Unassembled WGS sequence"/>
</dbReference>
<protein>
    <submittedName>
        <fullName evidence="1">Uncharacterized protein</fullName>
    </submittedName>
</protein>
<dbReference type="AlphaFoldDB" id="A0A0C9WVX2"/>
<name>A0A0C9WVX2_9AGAR</name>
<gene>
    <name evidence="1" type="ORF">K443DRAFT_16172</name>
</gene>
<reference evidence="1 2" key="1">
    <citation type="submission" date="2014-04" db="EMBL/GenBank/DDBJ databases">
        <authorList>
            <consortium name="DOE Joint Genome Institute"/>
            <person name="Kuo A."/>
            <person name="Kohler A."/>
            <person name="Nagy L.G."/>
            <person name="Floudas D."/>
            <person name="Copeland A."/>
            <person name="Barry K.W."/>
            <person name="Cichocki N."/>
            <person name="Veneault-Fourrey C."/>
            <person name="LaButti K."/>
            <person name="Lindquist E.A."/>
            <person name="Lipzen A."/>
            <person name="Lundell T."/>
            <person name="Morin E."/>
            <person name="Murat C."/>
            <person name="Sun H."/>
            <person name="Tunlid A."/>
            <person name="Henrissat B."/>
            <person name="Grigoriev I.V."/>
            <person name="Hibbett D.S."/>
            <person name="Martin F."/>
            <person name="Nordberg H.P."/>
            <person name="Cantor M.N."/>
            <person name="Hua S.X."/>
        </authorList>
    </citation>
    <scope>NUCLEOTIDE SEQUENCE [LARGE SCALE GENOMIC DNA]</scope>
    <source>
        <strain evidence="1 2">LaAM-08-1</strain>
    </source>
</reference>
<dbReference type="EMBL" id="KN839783">
    <property type="protein sequence ID" value="KIJ89396.1"/>
    <property type="molecule type" value="Genomic_DNA"/>
</dbReference>
<organism evidence="1 2">
    <name type="scientific">Laccaria amethystina LaAM-08-1</name>
    <dbReference type="NCBI Taxonomy" id="1095629"/>
    <lineage>
        <taxon>Eukaryota</taxon>
        <taxon>Fungi</taxon>
        <taxon>Dikarya</taxon>
        <taxon>Basidiomycota</taxon>
        <taxon>Agaricomycotina</taxon>
        <taxon>Agaricomycetes</taxon>
        <taxon>Agaricomycetidae</taxon>
        <taxon>Agaricales</taxon>
        <taxon>Agaricineae</taxon>
        <taxon>Hydnangiaceae</taxon>
        <taxon>Laccaria</taxon>
    </lineage>
</organism>
<reference evidence="2" key="2">
    <citation type="submission" date="2015-01" db="EMBL/GenBank/DDBJ databases">
        <title>Evolutionary Origins and Diversification of the Mycorrhizal Mutualists.</title>
        <authorList>
            <consortium name="DOE Joint Genome Institute"/>
            <consortium name="Mycorrhizal Genomics Consortium"/>
            <person name="Kohler A."/>
            <person name="Kuo A."/>
            <person name="Nagy L.G."/>
            <person name="Floudas D."/>
            <person name="Copeland A."/>
            <person name="Barry K.W."/>
            <person name="Cichocki N."/>
            <person name="Veneault-Fourrey C."/>
            <person name="LaButti K."/>
            <person name="Lindquist E.A."/>
            <person name="Lipzen A."/>
            <person name="Lundell T."/>
            <person name="Morin E."/>
            <person name="Murat C."/>
            <person name="Riley R."/>
            <person name="Ohm R."/>
            <person name="Sun H."/>
            <person name="Tunlid A."/>
            <person name="Henrissat B."/>
            <person name="Grigoriev I.V."/>
            <person name="Hibbett D.S."/>
            <person name="Martin F."/>
        </authorList>
    </citation>
    <scope>NUCLEOTIDE SEQUENCE [LARGE SCALE GENOMIC DNA]</scope>
    <source>
        <strain evidence="2">LaAM-08-1</strain>
    </source>
</reference>
<evidence type="ECO:0000313" key="1">
    <source>
        <dbReference type="EMBL" id="KIJ89396.1"/>
    </source>
</evidence>
<dbReference type="HOGENOM" id="CLU_1578768_0_0_1"/>
<dbReference type="OrthoDB" id="3132747at2759"/>
<proteinExistence type="predicted"/>
<accession>A0A0C9WVX2</accession>